<dbReference type="InterPro" id="IPR029033">
    <property type="entry name" value="His_PPase_superfam"/>
</dbReference>
<dbReference type="SUPFAM" id="SSF53254">
    <property type="entry name" value="Phosphoglycerate mutase-like"/>
    <property type="match status" value="1"/>
</dbReference>
<feature type="active site" description="Tele-phosphohistidine intermediate" evidence="6">
    <location>
        <position position="12"/>
    </location>
</feature>
<name>A0AAV4HLC1_9GAST</name>
<dbReference type="PIRSF" id="PIRSF000709">
    <property type="entry name" value="6PFK_2-Ptase"/>
    <property type="match status" value="1"/>
</dbReference>
<feature type="binding site" evidence="7">
    <location>
        <position position="102"/>
    </location>
    <ligand>
        <name>substrate</name>
    </ligand>
</feature>
<reference evidence="9 10" key="1">
    <citation type="journal article" date="2021" name="Elife">
        <title>Chloroplast acquisition without the gene transfer in kleptoplastic sea slugs, Plakobranchus ocellatus.</title>
        <authorList>
            <person name="Maeda T."/>
            <person name="Takahashi S."/>
            <person name="Yoshida T."/>
            <person name="Shimamura S."/>
            <person name="Takaki Y."/>
            <person name="Nagai Y."/>
            <person name="Toyoda A."/>
            <person name="Suzuki Y."/>
            <person name="Arimoto A."/>
            <person name="Ishii H."/>
            <person name="Satoh N."/>
            <person name="Nishiyama T."/>
            <person name="Hasebe M."/>
            <person name="Maruyama T."/>
            <person name="Minagawa J."/>
            <person name="Obokata J."/>
            <person name="Shigenobu S."/>
        </authorList>
    </citation>
    <scope>NUCLEOTIDE SEQUENCE [LARGE SCALE GENOMIC DNA]</scope>
</reference>
<dbReference type="NCBIfam" id="TIGR01258">
    <property type="entry name" value="pgm_1"/>
    <property type="match status" value="1"/>
</dbReference>
<feature type="binding site" evidence="7">
    <location>
        <begin position="187"/>
        <end position="188"/>
    </location>
    <ligand>
        <name>substrate</name>
    </ligand>
</feature>
<feature type="binding site" evidence="7">
    <location>
        <begin position="118"/>
        <end position="119"/>
    </location>
    <ligand>
        <name>substrate</name>
    </ligand>
</feature>
<dbReference type="FunFam" id="3.40.50.1240:FF:000003">
    <property type="entry name" value="2,3-bisphosphoglycerate-dependent phosphoglycerate mutase"/>
    <property type="match status" value="1"/>
</dbReference>
<gene>
    <name evidence="9" type="ORF">ElyMa_006351100</name>
</gene>
<comment type="caution">
    <text evidence="9">The sequence shown here is derived from an EMBL/GenBank/DDBJ whole genome shotgun (WGS) entry which is preliminary data.</text>
</comment>
<dbReference type="Gene3D" id="3.40.50.1240">
    <property type="entry name" value="Phosphoglycerate mutase-like"/>
    <property type="match status" value="1"/>
</dbReference>
<proteinExistence type="inferred from homology"/>
<feature type="binding site" evidence="7">
    <location>
        <begin position="91"/>
        <end position="94"/>
    </location>
    <ligand>
        <name>substrate</name>
    </ligand>
</feature>
<evidence type="ECO:0000313" key="10">
    <source>
        <dbReference type="Proteomes" id="UP000762676"/>
    </source>
</evidence>
<organism evidence="9 10">
    <name type="scientific">Elysia marginata</name>
    <dbReference type="NCBI Taxonomy" id="1093978"/>
    <lineage>
        <taxon>Eukaryota</taxon>
        <taxon>Metazoa</taxon>
        <taxon>Spiralia</taxon>
        <taxon>Lophotrochozoa</taxon>
        <taxon>Mollusca</taxon>
        <taxon>Gastropoda</taxon>
        <taxon>Heterobranchia</taxon>
        <taxon>Euthyneura</taxon>
        <taxon>Panpulmonata</taxon>
        <taxon>Sacoglossa</taxon>
        <taxon>Placobranchoidea</taxon>
        <taxon>Plakobranchidae</taxon>
        <taxon>Elysia</taxon>
    </lineage>
</organism>
<dbReference type="EMBL" id="BMAT01012745">
    <property type="protein sequence ID" value="GFR98489.1"/>
    <property type="molecule type" value="Genomic_DNA"/>
</dbReference>
<sequence length="252" mass="28646">MEACHKLVLLRHGESNYTRDNLFCGFGNDADLSDLGEKEAAVAGQRMLEAGLSFDIAFTSVLKRAVKTLYLVQEELDCHWLPVVKTWRLNERHYGALQGLSKTETAKKYGEQQVKIWRRSYDVRPPPLDKDDSRFCGNIAPYRDFDPTIIPVCESLKDTVERMLPAWHDVIAPDVKAGKRVLIVAHGNSLRGLMKYLKQLSDQEIIRLEIPQGLPLVIELDEDLHPVRDYYLASEEDVKVAKTKVGVKDNVN</sequence>
<dbReference type="HAMAP" id="MF_01039">
    <property type="entry name" value="PGAM_GpmA"/>
    <property type="match status" value="1"/>
</dbReference>
<dbReference type="InterPro" id="IPR013078">
    <property type="entry name" value="His_Pase_superF_clade-1"/>
</dbReference>
<accession>A0AAV4HLC1</accession>
<protein>
    <recommendedName>
        <fullName evidence="3">phosphoglycerate mutase (2,3-diphosphoglycerate-dependent)</fullName>
        <ecNumber evidence="3">5.4.2.11</ecNumber>
    </recommendedName>
</protein>
<dbReference type="NCBIfam" id="NF010713">
    <property type="entry name" value="PRK14115.1"/>
    <property type="match status" value="1"/>
</dbReference>
<evidence type="ECO:0000256" key="7">
    <source>
        <dbReference type="PIRSR" id="PIRSR613078-2"/>
    </source>
</evidence>
<dbReference type="InterPro" id="IPR005952">
    <property type="entry name" value="Phosphogly_mut1"/>
</dbReference>
<feature type="binding site" evidence="7">
    <location>
        <position position="64"/>
    </location>
    <ligand>
        <name>substrate</name>
    </ligand>
</feature>
<evidence type="ECO:0000313" key="9">
    <source>
        <dbReference type="EMBL" id="GFR98489.1"/>
    </source>
</evidence>
<dbReference type="Pfam" id="PF00300">
    <property type="entry name" value="His_Phos_1"/>
    <property type="match status" value="1"/>
</dbReference>
<evidence type="ECO:0000256" key="8">
    <source>
        <dbReference type="PIRSR" id="PIRSR613078-3"/>
    </source>
</evidence>
<evidence type="ECO:0000256" key="6">
    <source>
        <dbReference type="PIRSR" id="PIRSR613078-1"/>
    </source>
</evidence>
<keyword evidence="10" id="KW-1185">Reference proteome</keyword>
<keyword evidence="5" id="KW-0413">Isomerase</keyword>
<comment type="catalytic activity">
    <reaction evidence="1">
        <text>(2R)-2-phosphoglycerate = (2R)-3-phosphoglycerate</text>
        <dbReference type="Rhea" id="RHEA:15901"/>
        <dbReference type="ChEBI" id="CHEBI:58272"/>
        <dbReference type="ChEBI" id="CHEBI:58289"/>
        <dbReference type="EC" id="5.4.2.11"/>
    </reaction>
</comment>
<dbReference type="SMART" id="SM00855">
    <property type="entry name" value="PGAM"/>
    <property type="match status" value="1"/>
</dbReference>
<comment type="similarity">
    <text evidence="2">Belongs to the phosphoglycerate mutase family. BPG-dependent PGAM subfamily.</text>
</comment>
<evidence type="ECO:0000256" key="5">
    <source>
        <dbReference type="ARBA" id="ARBA00023235"/>
    </source>
</evidence>
<feature type="active site" description="Proton donor/acceptor" evidence="6">
    <location>
        <position position="91"/>
    </location>
</feature>
<dbReference type="PANTHER" id="PTHR11931">
    <property type="entry name" value="PHOSPHOGLYCERATE MUTASE"/>
    <property type="match status" value="1"/>
</dbReference>
<dbReference type="GO" id="GO:0004619">
    <property type="term" value="F:phosphoglycerate mutase activity"/>
    <property type="evidence" value="ECO:0007669"/>
    <property type="project" value="UniProtKB-EC"/>
</dbReference>
<dbReference type="AlphaFoldDB" id="A0AAV4HLC1"/>
<dbReference type="Proteomes" id="UP000762676">
    <property type="component" value="Unassembled WGS sequence"/>
</dbReference>
<dbReference type="CDD" id="cd07067">
    <property type="entry name" value="HP_PGM_like"/>
    <property type="match status" value="1"/>
</dbReference>
<evidence type="ECO:0000256" key="2">
    <source>
        <dbReference type="ARBA" id="ARBA00006717"/>
    </source>
</evidence>
<evidence type="ECO:0000256" key="3">
    <source>
        <dbReference type="ARBA" id="ARBA00012028"/>
    </source>
</evidence>
<keyword evidence="4" id="KW-0324">Glycolysis</keyword>
<evidence type="ECO:0000256" key="4">
    <source>
        <dbReference type="ARBA" id="ARBA00023152"/>
    </source>
</evidence>
<feature type="site" description="Transition state stabilizer" evidence="8">
    <location>
        <position position="186"/>
    </location>
</feature>
<dbReference type="GO" id="GO:0006096">
    <property type="term" value="P:glycolytic process"/>
    <property type="evidence" value="ECO:0007669"/>
    <property type="project" value="UniProtKB-KW"/>
</dbReference>
<evidence type="ECO:0000256" key="1">
    <source>
        <dbReference type="ARBA" id="ARBA00000380"/>
    </source>
</evidence>
<dbReference type="EC" id="5.4.2.11" evidence="3"/>